<feature type="domain" description="Ketosynthase family 3 (KS3)" evidence="9">
    <location>
        <begin position="1237"/>
        <end position="1653"/>
    </location>
</feature>
<evidence type="ECO:0000313" key="10">
    <source>
        <dbReference type="Proteomes" id="UP000887575"/>
    </source>
</evidence>
<dbReference type="Pfam" id="PF02801">
    <property type="entry name" value="Ketoacyl-synt_C"/>
    <property type="match status" value="4"/>
</dbReference>
<dbReference type="PANTHER" id="PTHR43775:SF37">
    <property type="entry name" value="SI:DKEY-61P9.11"/>
    <property type="match status" value="1"/>
</dbReference>
<comment type="catalytic activity">
    <reaction evidence="7">
        <text>acetyl-CoA + n malonyl-CoA + 2n NADPH + 2n H(+) = a long-chain fatty acid + (n+1) CoA + n CO2 + 2n NADP(+).</text>
        <dbReference type="EC" id="2.3.1.85"/>
    </reaction>
</comment>
<organism evidence="10 11">
    <name type="scientific">Mesorhabditis belari</name>
    <dbReference type="NCBI Taxonomy" id="2138241"/>
    <lineage>
        <taxon>Eukaryota</taxon>
        <taxon>Metazoa</taxon>
        <taxon>Ecdysozoa</taxon>
        <taxon>Nematoda</taxon>
        <taxon>Chromadorea</taxon>
        <taxon>Rhabditida</taxon>
        <taxon>Rhabditina</taxon>
        <taxon>Rhabditomorpha</taxon>
        <taxon>Rhabditoidea</taxon>
        <taxon>Rhabditidae</taxon>
        <taxon>Mesorhabditinae</taxon>
        <taxon>Mesorhabditis</taxon>
    </lineage>
</organism>
<dbReference type="SUPFAM" id="SSF53901">
    <property type="entry name" value="Thiolase-like"/>
    <property type="match status" value="7"/>
</dbReference>
<dbReference type="Gene3D" id="3.30.559.30">
    <property type="entry name" value="Nonribosomal peptide synthetase, condensation domain"/>
    <property type="match status" value="1"/>
</dbReference>
<dbReference type="PROSITE" id="PS00606">
    <property type="entry name" value="KS3_1"/>
    <property type="match status" value="3"/>
</dbReference>
<dbReference type="SMART" id="SM00823">
    <property type="entry name" value="PKS_PP"/>
    <property type="match status" value="2"/>
</dbReference>
<dbReference type="SMART" id="SM00827">
    <property type="entry name" value="PKS_AT"/>
    <property type="match status" value="1"/>
</dbReference>
<keyword evidence="4" id="KW-0596">Phosphopantetheine</keyword>
<dbReference type="EC" id="3.1.2.14" evidence="1"/>
<dbReference type="PROSITE" id="PS52004">
    <property type="entry name" value="KS3_2"/>
    <property type="match status" value="4"/>
</dbReference>
<dbReference type="InterPro" id="IPR050091">
    <property type="entry name" value="PKS_NRPS_Biosynth_Enz"/>
</dbReference>
<dbReference type="SUPFAM" id="SSF51735">
    <property type="entry name" value="NAD(P)-binding Rossmann-fold domains"/>
    <property type="match status" value="1"/>
</dbReference>
<keyword evidence="10" id="KW-1185">Reference proteome</keyword>
<feature type="domain" description="Ketosynthase family 3 (KS3)" evidence="9">
    <location>
        <begin position="1728"/>
        <end position="2115"/>
    </location>
</feature>
<reference evidence="11" key="1">
    <citation type="submission" date="2024-02" db="UniProtKB">
        <authorList>
            <consortium name="WormBaseParasite"/>
        </authorList>
    </citation>
    <scope>IDENTIFICATION</scope>
</reference>
<dbReference type="SUPFAM" id="SSF52151">
    <property type="entry name" value="FabD/lysophospholipase-like"/>
    <property type="match status" value="1"/>
</dbReference>
<feature type="domain" description="Carrier" evidence="8">
    <location>
        <begin position="1122"/>
        <end position="1196"/>
    </location>
</feature>
<dbReference type="PROSITE" id="PS00012">
    <property type="entry name" value="PHOSPHOPANTETHEINE"/>
    <property type="match status" value="2"/>
</dbReference>
<evidence type="ECO:0000256" key="1">
    <source>
        <dbReference type="ARBA" id="ARBA00012480"/>
    </source>
</evidence>
<name>A0AAF3EHQ7_9BILA</name>
<dbReference type="SUPFAM" id="SSF52777">
    <property type="entry name" value="CoA-dependent acyltransferases"/>
    <property type="match status" value="2"/>
</dbReference>
<evidence type="ECO:0000256" key="5">
    <source>
        <dbReference type="ARBA" id="ARBA00022553"/>
    </source>
</evidence>
<dbReference type="Pfam" id="PF00668">
    <property type="entry name" value="Condensation"/>
    <property type="match status" value="1"/>
</dbReference>
<protein>
    <recommendedName>
        <fullName evidence="3">Fatty acid synthase</fullName>
        <ecNumber evidence="2">2.3.1.85</ecNumber>
        <ecNumber evidence="1">3.1.2.14</ecNumber>
    </recommendedName>
</protein>
<dbReference type="InterPro" id="IPR036291">
    <property type="entry name" value="NAD(P)-bd_dom_sf"/>
</dbReference>
<dbReference type="InterPro" id="IPR009081">
    <property type="entry name" value="PP-bd_ACP"/>
</dbReference>
<sequence>MKKEPDDEVVIVGFSIQAPGCGDNKEFAELAWMSKDPIVSITEKHSHLWEIQQRKPEIRAGFVDQATAFDNEFFEIPESEALSMDPHQRLAIEQTVLAIQHAGIKLNEIAHYEPLILASSWAHDFERLLPDIDQYQLTGNMGSLVAGRIAHLLNVKGGALGVESACSSGPAAVHLARNLMLTGQTKMVIVIGTSFLGPSSFLSIDANGLLSPNGVLKAFDMDADGYVRSEGFSALILSTKRLAKEKNWKIYGTISGSTMNSDGLTKSIASPSRSAQRKCQEELLEEVELIFEKGVEHLMKCAERLKTRLENKDLSRSPFIFATDGLRHLISQEGSDTLLQGNPAIISGKLAAVLGVKGLVSVVDNTCTSVHVALDVCMKEMEKQNSNYGVIAAARFGSPKQNLEFYAPMTKSYDSDRGGYCPQSVFGIILLKRSAKKPVDKLLISEIDLRFSGSTMSPSYKIIEIVKPLRKSVRYMEMHGTGTLMGDDFETKLAVARLQDQATIVGSIKSSVGHTEAACGLLQLVKLVILSRMSRIPHQIHLQLPLPAMRKAINLRLPFVHEEIPEVFESRESQIDFDFAVTCYGLSGTVSQMNLNSFKTLKAQKIVQNQYFLFPIINETDEDEIFNEKLSQALEKGDIELKIAQKILCTRKMKNEMKNCESCERKFTVTNSRQILGKDLSENPLNPSVNAIVFDLSDEVILLDFWKNSDQFKKFFIHASKRLPQSKTSWIVAASFSISKLTQRILKSQIFSEGAAWIGQFLAETEDFEKASKFVQVFGKTRTQLRQWLNENKSYKSFEEEILKNFANKTNQLIICSERNDSEDSEAISGRFFRDYLLFLGSQFVDGKDLNWKLLNKTKDLAAEAEKWLDILNDDDSSTKDFFLGIEDHLILGENIVPAVVWLRLLIEEFSDYTNIQSITINMKCTASKARDFYIDRGQIIVNAAPVVSYVVEKHERVSESIVDLAKTSFKNLTRNTANQIYSSFLGYGYQYGWGYKVLEEVSFSENSYGIFALNNFEVNRDIAPLEAALQAVVFSVLSQNDFTLVYPFHFEDISLFGEISSATKGYFNYTFKGGLLSSTICLLDVHGKLVISFQCLFKSGTQSLKFAKPIKNLKRQHSIQSRSTKLIELIKKEILLLAPMIQINNDIGFFEMGLNSLLITKLVTSLKKIGLSVDLVDLFNYTTIAELAEFLDSTISDEILHVDEDDELIDDSDDSTITDTNFQSIEDLQGKQKDESFEISIVSSSCRLPGSIKDPQEFWESLVSGRNFNSRIPASRIPTRDTLIKGKKYGKSLEGGYFISNIRSFDNEFFGISKSEASVMDPQQRILLECVYECLDQGQSLANKKIGVFLGFMGTEYPDLMLDRTDALSMLSSAASVLSGRINYVFGLTGPSVTIDTACSSSLIAVEQAIESLKEDKCEYAVVAGVNVIVTERGLGQRANGGMLSPNGICNTFDSEANGYARADGCVALLLSKTLLLSNGGIRILDVKSNHCGKGASLTSPNGTAQKELLKKILDGKILDGEGWKNSRILEGAQTAQKELIEIWDSHGTGTKLGDPIEVNVLSELLDKAMVSSAKTSIGHGEAAAGATGLLKASLQLEHQYLPPTLHFSNLNGLIKMGKLAIPVIGQEIEALFAGVSSFGIKELTLKISQLPFKIDAIVHSAGVTRDALIPMQNEKKFLEVFEPKVVSIKNLEILEKKHNWNLEYFIVMSSVAATLGNKGQLNYSVSNSVADWMMAERRQRNLSGSSINWGNWLETGMAVSVNEMLGNLGFNGLKTVDSFEAFELVLRENLPKLVVAAIDWAKVYKNRVDLRDERVFDEQGVLDLGDPKGNERRCNELNKNRLDLRGIFIGCGPSEFSQKALLEISERPPGLTTGTHPSALAGRIAHWLKVQGPAESIDTACSSSMVALEHACRAINSGSCEAAIVGGTNLILHDHNTQTLRNAKMLSATHCRPFDASTDGYTRSEAIVVILLGKLEHVTQSLAILESIKIGHSGASSALTVPKTSAQMGLMKELGNDGSTISTVDLVECHMTGTTLGDPIELEAVQSVHSKDIQLTGAKALFGHTEPAAGLLSLVTVAEKFKEIIVLSSIAAVQGSFGQLAYSFANGMMSRIGERSGQNVRIFHLGPIEDVGMLSGEALAPIRRQIKENGWEFLRSEEVIWSFITEITGIERSTDKNNIGFMTLGIDSLMIEELREKCQSKFDLKIDPIDIFDNPTVNGLCEIIKPILVDRLKKINEQSVEEGTENLNFEEKEPESFNADQMAIIGYSGSFSGSRDIDEFWENLRNGKEMIIREESNLENFVIAGGMAPGYNEFDFEFWNVPKEEADSMDPQLRTFLQHAYKALESSGLIRERQSLNIGVFAGAEPSDYFDASEEAEGSLVKMFRQNMKDFLATWTAYNLNLNGPAIGIYSACSTFYSAIHQAAMGLKTGSIDVALVGAASLALPEDFGYEYQPGMVLSKDGQCRPFSLDADGTKALENLSEKEIDRIRIVECHGTGTKIGDAMELKAMRKLYGQREVLIGSVKANVGHGFAGAGFASEVFYPTSDNKLIDETKYSQVALFTLEMAIAAQLKEWGIEADLIAGHSLGEYSALTFANCLNEREMIDFLKKRGELCQTTSEARMLAVKGKFELPDGAEISAYLDEDFYCIVGPPNVMNSFEEALNNQKIDFKKIRTQHGFHSYMLDLQWPSWKNSGMSSELGSSAKQLLSQGSISTSDGVKAFLRAWDLDGCVAKIDDETNFFTAGGHSLLALQLVWAIRDNLGITVTENTVMEYPMFKDFTEKVLSTKEIVKSMEIIEKTNRLPLSYSQENMYLLYELKFGAKYNIVFTISFDLKIIEAKRLNFSIQRLIAEQESLRTIFKRDTNGIYQEILSLTEKFTVMVAALALTLRRWQDEDGAEKVIIGSPVSGRKEKEMQNVIGYFLNNIVISIDVSSQETLENVIPKAKEAVAKAMKAQQIPFHVLVQKLNVPRSGRHPLFNVYFNFRHQLDFPRVSIENTECPVEHNSMNSVFDLSLTIDDTQNGYRLMIEHNVSAHPDAMIEEFRKDYFKAIMGTQRSADFVKFKGERKEFPSLVPTISMLGMAYAPVDPTTTEQRLTEMKSVGLGENFFEKGGHSLLVLQFADELTQKLNRQIDHQNIFKYPKFRDLAQSIKIIENQKVFNNLQIITTLREAQNPKYNVYAIHAIGGSIFPYFAFLRLFPEEISVYAIDYKITYPAETFDELADLYTEKILQHTGTKRPFILGHSLGGTLSREVIMRLNKRGFNIQNVVMLDTWKVAKRALKTKDVTNFIEETFKGVPNIDSVVQRAQRLSDLIREHDYQLSDLPKIHLFKAEILGMSALKNSVRADLTEEMVRSMRSNGLQQLSNQPVEVHLVPGNHESMMSEENLLTVRDQILKIANIE</sequence>
<keyword evidence="5" id="KW-0597">Phosphoprotein</keyword>
<dbReference type="SMART" id="SM00825">
    <property type="entry name" value="PKS_KS"/>
    <property type="match status" value="4"/>
</dbReference>
<dbReference type="GO" id="GO:0004315">
    <property type="term" value="F:3-oxoacyl-[acyl-carrier-protein] synthase activity"/>
    <property type="evidence" value="ECO:0007669"/>
    <property type="project" value="InterPro"/>
</dbReference>
<dbReference type="PANTHER" id="PTHR43775">
    <property type="entry name" value="FATTY ACID SYNTHASE"/>
    <property type="match status" value="1"/>
</dbReference>
<dbReference type="InterPro" id="IPR001227">
    <property type="entry name" value="Ac_transferase_dom_sf"/>
</dbReference>
<evidence type="ECO:0000259" key="8">
    <source>
        <dbReference type="PROSITE" id="PS50075"/>
    </source>
</evidence>
<dbReference type="InterPro" id="IPR018201">
    <property type="entry name" value="Ketoacyl_synth_AS"/>
</dbReference>
<accession>A0AAF3EHQ7</accession>
<feature type="domain" description="Carrier" evidence="8">
    <location>
        <begin position="2714"/>
        <end position="2789"/>
    </location>
</feature>
<dbReference type="GO" id="GO:0031177">
    <property type="term" value="F:phosphopantetheine binding"/>
    <property type="evidence" value="ECO:0007669"/>
    <property type="project" value="InterPro"/>
</dbReference>
<dbReference type="GO" id="GO:0006633">
    <property type="term" value="P:fatty acid biosynthetic process"/>
    <property type="evidence" value="ECO:0007669"/>
    <property type="project" value="InterPro"/>
</dbReference>
<dbReference type="Proteomes" id="UP000887575">
    <property type="component" value="Unassembled WGS sequence"/>
</dbReference>
<evidence type="ECO:0000259" key="9">
    <source>
        <dbReference type="PROSITE" id="PS52004"/>
    </source>
</evidence>
<dbReference type="Pfam" id="PF08659">
    <property type="entry name" value="KR"/>
    <property type="match status" value="1"/>
</dbReference>
<dbReference type="InterPro" id="IPR016035">
    <property type="entry name" value="Acyl_Trfase/lysoPLipase"/>
</dbReference>
<dbReference type="InterPro" id="IPR020841">
    <property type="entry name" value="PKS_Beta-ketoAc_synthase_dom"/>
</dbReference>
<proteinExistence type="predicted"/>
<feature type="domain" description="Ketosynthase family 3 (KS3)" evidence="9">
    <location>
        <begin position="2261"/>
        <end position="2586"/>
    </location>
</feature>
<dbReference type="GO" id="GO:0004312">
    <property type="term" value="F:fatty acid synthase activity"/>
    <property type="evidence" value="ECO:0007669"/>
    <property type="project" value="UniProtKB-EC"/>
</dbReference>
<dbReference type="InterPro" id="IPR001242">
    <property type="entry name" value="Condensation_dom"/>
</dbReference>
<dbReference type="InterPro" id="IPR029058">
    <property type="entry name" value="AB_hydrolase_fold"/>
</dbReference>
<dbReference type="InterPro" id="IPR016039">
    <property type="entry name" value="Thiolase-like"/>
</dbReference>
<dbReference type="InterPro" id="IPR013968">
    <property type="entry name" value="PKS_KR"/>
</dbReference>
<evidence type="ECO:0000313" key="11">
    <source>
        <dbReference type="WBParaSite" id="MBELARI_LOCUS13362"/>
    </source>
</evidence>
<evidence type="ECO:0000256" key="6">
    <source>
        <dbReference type="ARBA" id="ARBA00022679"/>
    </source>
</evidence>
<evidence type="ECO:0000256" key="7">
    <source>
        <dbReference type="ARBA" id="ARBA00044883"/>
    </source>
</evidence>
<dbReference type="Pfam" id="PF00550">
    <property type="entry name" value="PP-binding"/>
    <property type="match status" value="4"/>
</dbReference>
<dbReference type="InterPro" id="IPR036736">
    <property type="entry name" value="ACP-like_sf"/>
</dbReference>
<dbReference type="InterPro" id="IPR023213">
    <property type="entry name" value="CAT-like_dom_sf"/>
</dbReference>
<evidence type="ECO:0000256" key="4">
    <source>
        <dbReference type="ARBA" id="ARBA00022450"/>
    </source>
</evidence>
<dbReference type="Gene3D" id="3.40.47.10">
    <property type="match status" value="5"/>
</dbReference>
<feature type="domain" description="Carrier" evidence="8">
    <location>
        <begin position="2153"/>
        <end position="2230"/>
    </location>
</feature>
<dbReference type="Pfam" id="PF00975">
    <property type="entry name" value="Thioesterase"/>
    <property type="match status" value="1"/>
</dbReference>
<dbReference type="SMART" id="SM00822">
    <property type="entry name" value="PKS_KR"/>
    <property type="match status" value="1"/>
</dbReference>
<dbReference type="Pfam" id="PF00109">
    <property type="entry name" value="ketoacyl-synt"/>
    <property type="match status" value="4"/>
</dbReference>
<dbReference type="InterPro" id="IPR014031">
    <property type="entry name" value="Ketoacyl_synth_C"/>
</dbReference>
<dbReference type="GO" id="GO:0016297">
    <property type="term" value="F:fatty acyl-[ACP] hydrolase activity"/>
    <property type="evidence" value="ECO:0007669"/>
    <property type="project" value="UniProtKB-EC"/>
</dbReference>
<dbReference type="Gene3D" id="3.40.50.1820">
    <property type="entry name" value="alpha/beta hydrolase"/>
    <property type="match status" value="1"/>
</dbReference>
<keyword evidence="6" id="KW-0808">Transferase</keyword>
<dbReference type="Pfam" id="PF00698">
    <property type="entry name" value="Acyl_transf_1"/>
    <property type="match status" value="1"/>
</dbReference>
<dbReference type="InterPro" id="IPR014030">
    <property type="entry name" value="Ketoacyl_synth_N"/>
</dbReference>
<dbReference type="InterPro" id="IPR020806">
    <property type="entry name" value="PKS_PP-bd"/>
</dbReference>
<feature type="domain" description="Ketosynthase family 3 (KS3)" evidence="9">
    <location>
        <begin position="6"/>
        <end position="597"/>
    </location>
</feature>
<dbReference type="Gene3D" id="3.30.559.10">
    <property type="entry name" value="Chloramphenicol acetyltransferase-like domain"/>
    <property type="match status" value="2"/>
</dbReference>
<dbReference type="Gene3D" id="1.10.1200.10">
    <property type="entry name" value="ACP-like"/>
    <property type="match status" value="4"/>
</dbReference>
<dbReference type="InterPro" id="IPR057326">
    <property type="entry name" value="KR_dom"/>
</dbReference>
<dbReference type="WBParaSite" id="MBELARI_LOCUS13362">
    <property type="protein sequence ID" value="MBELARI_LOCUS13362"/>
    <property type="gene ID" value="MBELARI_LOCUS13362"/>
</dbReference>
<dbReference type="InterPro" id="IPR014043">
    <property type="entry name" value="Acyl_transferase_dom"/>
</dbReference>
<dbReference type="PROSITE" id="PS50075">
    <property type="entry name" value="CARRIER"/>
    <property type="match status" value="3"/>
</dbReference>
<evidence type="ECO:0000256" key="3">
    <source>
        <dbReference type="ARBA" id="ARBA00018769"/>
    </source>
</evidence>
<dbReference type="SUPFAM" id="SSF53474">
    <property type="entry name" value="alpha/beta-Hydrolases"/>
    <property type="match status" value="1"/>
</dbReference>
<dbReference type="SUPFAM" id="SSF47336">
    <property type="entry name" value="ACP-like"/>
    <property type="match status" value="4"/>
</dbReference>
<dbReference type="EC" id="2.3.1.85" evidence="2"/>
<dbReference type="Gene3D" id="3.40.50.720">
    <property type="entry name" value="NAD(P)-binding Rossmann-like Domain"/>
    <property type="match status" value="1"/>
</dbReference>
<dbReference type="CDD" id="cd00833">
    <property type="entry name" value="PKS"/>
    <property type="match status" value="4"/>
</dbReference>
<dbReference type="InterPro" id="IPR001031">
    <property type="entry name" value="Thioesterase"/>
</dbReference>
<evidence type="ECO:0000256" key="2">
    <source>
        <dbReference type="ARBA" id="ARBA00012873"/>
    </source>
</evidence>
<dbReference type="InterPro" id="IPR006162">
    <property type="entry name" value="Ppantetheine_attach_site"/>
</dbReference>
<dbReference type="Gene3D" id="3.40.366.10">
    <property type="entry name" value="Malonyl-Coenzyme A Acyl Carrier Protein, domain 2"/>
    <property type="match status" value="1"/>
</dbReference>